<dbReference type="RefSeq" id="WP_188621503.1">
    <property type="nucleotide sequence ID" value="NZ_BMJE01000006.1"/>
</dbReference>
<reference evidence="2" key="1">
    <citation type="journal article" date="2019" name="Int. J. Syst. Evol. Microbiol.">
        <title>The Global Catalogue of Microorganisms (GCM) 10K type strain sequencing project: providing services to taxonomists for standard genome sequencing and annotation.</title>
        <authorList>
            <consortium name="The Broad Institute Genomics Platform"/>
            <consortium name="The Broad Institute Genome Sequencing Center for Infectious Disease"/>
            <person name="Wu L."/>
            <person name="Ma J."/>
        </authorList>
    </citation>
    <scope>NUCLEOTIDE SEQUENCE [LARGE SCALE GENOMIC DNA]</scope>
    <source>
        <strain evidence="2">CGMCC 1.15461</strain>
    </source>
</reference>
<keyword evidence="2" id="KW-1185">Reference proteome</keyword>
<protein>
    <submittedName>
        <fullName evidence="1">Uncharacterized protein</fullName>
    </submittedName>
</protein>
<dbReference type="EMBL" id="BMJE01000006">
    <property type="protein sequence ID" value="GGB82824.1"/>
    <property type="molecule type" value="Genomic_DNA"/>
</dbReference>
<evidence type="ECO:0000313" key="2">
    <source>
        <dbReference type="Proteomes" id="UP000615760"/>
    </source>
</evidence>
<dbReference type="Proteomes" id="UP000615760">
    <property type="component" value="Unassembled WGS sequence"/>
</dbReference>
<sequence>MTKQERIKKNLEKVVTLLNKNIDLEYALMLEAAERFTHEEINVGTKKKPVIRKVKIMHYTENFTDEDTGDTVPIQRKWICEVDGRKSDGWAVINYHTLETVERI</sequence>
<comment type="caution">
    <text evidence="1">The sequence shown here is derived from an EMBL/GenBank/DDBJ whole genome shotgun (WGS) entry which is preliminary data.</text>
</comment>
<organism evidence="1 2">
    <name type="scientific">Flavobacterium suaedae</name>
    <dbReference type="NCBI Taxonomy" id="1767027"/>
    <lineage>
        <taxon>Bacteria</taxon>
        <taxon>Pseudomonadati</taxon>
        <taxon>Bacteroidota</taxon>
        <taxon>Flavobacteriia</taxon>
        <taxon>Flavobacteriales</taxon>
        <taxon>Flavobacteriaceae</taxon>
        <taxon>Flavobacterium</taxon>
    </lineage>
</organism>
<name>A0ABQ1K2Z7_9FLAO</name>
<gene>
    <name evidence="1" type="ORF">GCM10007424_23570</name>
</gene>
<evidence type="ECO:0000313" key="1">
    <source>
        <dbReference type="EMBL" id="GGB82824.1"/>
    </source>
</evidence>
<proteinExistence type="predicted"/>
<accession>A0ABQ1K2Z7</accession>